<protein>
    <submittedName>
        <fullName evidence="2">Uncharacterized protein</fullName>
    </submittedName>
</protein>
<evidence type="ECO:0000256" key="1">
    <source>
        <dbReference type="ARBA" id="ARBA00009861"/>
    </source>
</evidence>
<dbReference type="PANTHER" id="PTHR31147:SF52">
    <property type="entry name" value="SPERMIDINE SINAPOYL-COA ACYLTRANSFERASE"/>
    <property type="match status" value="1"/>
</dbReference>
<keyword evidence="3" id="KW-1185">Reference proteome</keyword>
<comment type="similarity">
    <text evidence="1">Belongs to the plant acyltransferase family.</text>
</comment>
<dbReference type="Gene3D" id="3.30.559.10">
    <property type="entry name" value="Chloramphenicol acetyltransferase-like domain"/>
    <property type="match status" value="1"/>
</dbReference>
<reference evidence="2 3" key="1">
    <citation type="submission" date="2022-03" db="EMBL/GenBank/DDBJ databases">
        <authorList>
            <person name="Macdonald S."/>
            <person name="Ahmed S."/>
            <person name="Newling K."/>
        </authorList>
    </citation>
    <scope>NUCLEOTIDE SEQUENCE [LARGE SCALE GENOMIC DNA]</scope>
</reference>
<dbReference type="InterPro" id="IPR050898">
    <property type="entry name" value="Plant_acyltransferase"/>
</dbReference>
<dbReference type="Proteomes" id="UP001642260">
    <property type="component" value="Unassembled WGS sequence"/>
</dbReference>
<sequence length="125" mass="13897">MSTKISSSIPLVVNKKYTEMVKPPKHIPSHTLSLSTLDNDPYNEVIYKACYVFKAKNVVDDNNKPESLVREALSNLLGYYYPLSGTLKRTDRKLQLNCGSDGGGVAFTVATIGNRPKYNKAQDKI</sequence>
<dbReference type="InterPro" id="IPR023213">
    <property type="entry name" value="CAT-like_dom_sf"/>
</dbReference>
<evidence type="ECO:0000313" key="2">
    <source>
        <dbReference type="EMBL" id="CAH8358183.1"/>
    </source>
</evidence>
<accession>A0ABC8KQK1</accession>
<name>A0ABC8KQK1_ERUVS</name>
<gene>
    <name evidence="2" type="ORF">ERUC_LOCUS23939</name>
</gene>
<dbReference type="PANTHER" id="PTHR31147">
    <property type="entry name" value="ACYL TRANSFERASE 4"/>
    <property type="match status" value="1"/>
</dbReference>
<dbReference type="Pfam" id="PF02458">
    <property type="entry name" value="Transferase"/>
    <property type="match status" value="1"/>
</dbReference>
<dbReference type="AlphaFoldDB" id="A0ABC8KQK1"/>
<dbReference type="EMBL" id="CAKOAT010242933">
    <property type="protein sequence ID" value="CAH8358183.1"/>
    <property type="molecule type" value="Genomic_DNA"/>
</dbReference>
<evidence type="ECO:0000313" key="3">
    <source>
        <dbReference type="Proteomes" id="UP001642260"/>
    </source>
</evidence>
<organism evidence="2 3">
    <name type="scientific">Eruca vesicaria subsp. sativa</name>
    <name type="common">Garden rocket</name>
    <name type="synonym">Eruca sativa</name>
    <dbReference type="NCBI Taxonomy" id="29727"/>
    <lineage>
        <taxon>Eukaryota</taxon>
        <taxon>Viridiplantae</taxon>
        <taxon>Streptophyta</taxon>
        <taxon>Embryophyta</taxon>
        <taxon>Tracheophyta</taxon>
        <taxon>Spermatophyta</taxon>
        <taxon>Magnoliopsida</taxon>
        <taxon>eudicotyledons</taxon>
        <taxon>Gunneridae</taxon>
        <taxon>Pentapetalae</taxon>
        <taxon>rosids</taxon>
        <taxon>malvids</taxon>
        <taxon>Brassicales</taxon>
        <taxon>Brassicaceae</taxon>
        <taxon>Brassiceae</taxon>
        <taxon>Eruca</taxon>
    </lineage>
</organism>
<comment type="caution">
    <text evidence="2">The sequence shown here is derived from an EMBL/GenBank/DDBJ whole genome shotgun (WGS) entry which is preliminary data.</text>
</comment>
<proteinExistence type="inferred from homology"/>